<keyword evidence="1" id="KW-0732">Signal</keyword>
<feature type="signal peptide" evidence="1">
    <location>
        <begin position="1"/>
        <end position="16"/>
    </location>
</feature>
<proteinExistence type="predicted"/>
<reference evidence="3" key="1">
    <citation type="journal article" date="2019" name="Int. J. Syst. Evol. Microbiol.">
        <title>The Global Catalogue of Microorganisms (GCM) 10K type strain sequencing project: providing services to taxonomists for standard genome sequencing and annotation.</title>
        <authorList>
            <consortium name="The Broad Institute Genomics Platform"/>
            <consortium name="The Broad Institute Genome Sequencing Center for Infectious Disease"/>
            <person name="Wu L."/>
            <person name="Ma J."/>
        </authorList>
    </citation>
    <scope>NUCLEOTIDE SEQUENCE [LARGE SCALE GENOMIC DNA]</scope>
    <source>
        <strain evidence="3">CECT 8570</strain>
    </source>
</reference>
<organism evidence="2 3">
    <name type="scientific">Simiduia curdlanivorans</name>
    <dbReference type="NCBI Taxonomy" id="1492769"/>
    <lineage>
        <taxon>Bacteria</taxon>
        <taxon>Pseudomonadati</taxon>
        <taxon>Pseudomonadota</taxon>
        <taxon>Gammaproteobacteria</taxon>
        <taxon>Cellvibrionales</taxon>
        <taxon>Cellvibrionaceae</taxon>
        <taxon>Simiduia</taxon>
    </lineage>
</organism>
<evidence type="ECO:0000313" key="3">
    <source>
        <dbReference type="Proteomes" id="UP001595840"/>
    </source>
</evidence>
<dbReference type="EMBL" id="JBHSCX010000003">
    <property type="protein sequence ID" value="MFC4361361.1"/>
    <property type="molecule type" value="Genomic_DNA"/>
</dbReference>
<feature type="chain" id="PRO_5046713281" evidence="1">
    <location>
        <begin position="17"/>
        <end position="276"/>
    </location>
</feature>
<dbReference type="Proteomes" id="UP001595840">
    <property type="component" value="Unassembled WGS sequence"/>
</dbReference>
<comment type="caution">
    <text evidence="2">The sequence shown here is derived from an EMBL/GenBank/DDBJ whole genome shotgun (WGS) entry which is preliminary data.</text>
</comment>
<dbReference type="RefSeq" id="WP_290259828.1">
    <property type="nucleotide sequence ID" value="NZ_JAUFQG010000004.1"/>
</dbReference>
<evidence type="ECO:0000256" key="1">
    <source>
        <dbReference type="SAM" id="SignalP"/>
    </source>
</evidence>
<sequence length="276" mass="31361">MTRMLLLLSYCPFLLAQSATPKSIEELDLSYVYAPIFGTGFYRAGAEEAAVLKVDINSWVLEQSERDEWYWLLPVSAGVRYTELEDIVGEVLDGSLLNFSFLPGVARRYAMNEQWEIAPSLQLGFARDVTLETTRGLYTAALRSTNWWMHGQDRWTFGNRIRLAGQNHPTNDRRQGFLLLESGLDWERRLNTEFMGEPLLFSTFFYGQYFIENTGIKAASGEPVGAQSLYNLGFTLGWDRPKDFLGFSVQRVGMSVAAGNNIRAYMFNFGFPLSVD</sequence>
<gene>
    <name evidence="2" type="ORF">ACFOX3_03550</name>
</gene>
<protein>
    <submittedName>
        <fullName evidence="2">Uncharacterized protein</fullName>
    </submittedName>
</protein>
<name>A0ABV8V1S8_9GAMM</name>
<accession>A0ABV8V1S8</accession>
<evidence type="ECO:0000313" key="2">
    <source>
        <dbReference type="EMBL" id="MFC4361361.1"/>
    </source>
</evidence>
<keyword evidence="3" id="KW-1185">Reference proteome</keyword>